<accession>A0A2C5Z2E7</accession>
<organism evidence="2 3">
    <name type="scientific">Ophiocordyceps australis</name>
    <dbReference type="NCBI Taxonomy" id="1399860"/>
    <lineage>
        <taxon>Eukaryota</taxon>
        <taxon>Fungi</taxon>
        <taxon>Dikarya</taxon>
        <taxon>Ascomycota</taxon>
        <taxon>Pezizomycotina</taxon>
        <taxon>Sordariomycetes</taxon>
        <taxon>Hypocreomycetidae</taxon>
        <taxon>Hypocreales</taxon>
        <taxon>Ophiocordycipitaceae</taxon>
        <taxon>Ophiocordyceps</taxon>
    </lineage>
</organism>
<name>A0A2C5Z2E7_9HYPO</name>
<comment type="caution">
    <text evidence="2">The sequence shown here is derived from an EMBL/GenBank/DDBJ whole genome shotgun (WGS) entry which is preliminary data.</text>
</comment>
<feature type="region of interest" description="Disordered" evidence="1">
    <location>
        <begin position="514"/>
        <end position="539"/>
    </location>
</feature>
<gene>
    <name evidence="2" type="ORF">CDD82_5056</name>
</gene>
<sequence length="539" mass="61171">MLMAQALTRTLQVCHESSILQKRICKHSRQEIELLLFQVLVHLLQTQQLHGTWDGCKEATAYALIAIDAITRIFGHQLPHAKISTAMRQGQAVLLTDFQRQAHPDRLWIEKVTFGSRNLSDAYILTALRCSFVHQHRQLANCTKMDEHISIMAKVFKHLPVLEQTPHWLIEASLFEGSLFRPLLQQKCRETFPDGTGSGKHTIFIPATWTLPARSVQVGLVANMQLDMMTLSSFLYTIDHHIETVIGAQGDKERRALRDAIDASLDFHGHFLDTPFPDQTLQKFINYIRRHPKVQSASIPDKTALFTNLRRYLVAHLDQVDDNHRLQQCRTHLTRWTEPRHASLFHWIQSTSSHHTGGQLAFSFFLCLIGSGKGTDTLPSPQAKYFGEELSNRLAALSRLENDYGSLERDRVEGNLNSIDFLIAAQQAAMSEQETASNGDTSSATAVNTTLARAKKHLLTLAEYERRSINRLLHQELEPLVAPKTFEALKMFAMAVDIFGQMYVLKDHTPRKAESKPAEPLFTNGHGQNGDDETWKYGW</sequence>
<evidence type="ECO:0000313" key="2">
    <source>
        <dbReference type="EMBL" id="PHH74166.1"/>
    </source>
</evidence>
<proteinExistence type="predicted"/>
<evidence type="ECO:0000256" key="1">
    <source>
        <dbReference type="SAM" id="MobiDB-lite"/>
    </source>
</evidence>
<protein>
    <submittedName>
        <fullName evidence="2">Uncharacterized protein</fullName>
    </submittedName>
</protein>
<keyword evidence="3" id="KW-1185">Reference proteome</keyword>
<dbReference type="OrthoDB" id="4922929at2759"/>
<dbReference type="Proteomes" id="UP000224854">
    <property type="component" value="Unassembled WGS sequence"/>
</dbReference>
<dbReference type="AlphaFoldDB" id="A0A2C5Z2E7"/>
<evidence type="ECO:0000313" key="3">
    <source>
        <dbReference type="Proteomes" id="UP000224854"/>
    </source>
</evidence>
<reference evidence="2 3" key="1">
    <citation type="submission" date="2017-06" db="EMBL/GenBank/DDBJ databases">
        <title>Ant-infecting Ophiocordyceps genomes reveal a high diversity of potential behavioral manipulation genes and a possible major role for enterotoxins.</title>
        <authorList>
            <person name="De Bekker C."/>
            <person name="Evans H.C."/>
            <person name="Brachmann A."/>
            <person name="Hughes D.P."/>
        </authorList>
    </citation>
    <scope>NUCLEOTIDE SEQUENCE [LARGE SCALE GENOMIC DNA]</scope>
    <source>
        <strain evidence="2 3">1348a</strain>
    </source>
</reference>
<dbReference type="EMBL" id="NJEU01000449">
    <property type="protein sequence ID" value="PHH74166.1"/>
    <property type="molecule type" value="Genomic_DNA"/>
</dbReference>